<name>A0ABV9EU82_9ACTN</name>
<dbReference type="EMBL" id="JBHSFN010000052">
    <property type="protein sequence ID" value="MFC4592453.1"/>
    <property type="molecule type" value="Genomic_DNA"/>
</dbReference>
<protein>
    <submittedName>
        <fullName evidence="2">Trypco2 family protein</fullName>
    </submittedName>
</protein>
<evidence type="ECO:0000259" key="1">
    <source>
        <dbReference type="Pfam" id="PF19631"/>
    </source>
</evidence>
<proteinExistence type="predicted"/>
<feature type="domain" description="Trypsin-co-occurring" evidence="1">
    <location>
        <begin position="8"/>
        <end position="85"/>
    </location>
</feature>
<accession>A0ABV9EU82</accession>
<dbReference type="InterPro" id="IPR045608">
    <property type="entry name" value="Trypco2"/>
</dbReference>
<organism evidence="2 3">
    <name type="scientific">Sphaerisporangium corydalis</name>
    <dbReference type="NCBI Taxonomy" id="1441875"/>
    <lineage>
        <taxon>Bacteria</taxon>
        <taxon>Bacillati</taxon>
        <taxon>Actinomycetota</taxon>
        <taxon>Actinomycetes</taxon>
        <taxon>Streptosporangiales</taxon>
        <taxon>Streptosporangiaceae</taxon>
        <taxon>Sphaerisporangium</taxon>
    </lineage>
</organism>
<dbReference type="Pfam" id="PF19631">
    <property type="entry name" value="Trypco2"/>
    <property type="match status" value="1"/>
</dbReference>
<dbReference type="RefSeq" id="WP_262845113.1">
    <property type="nucleotide sequence ID" value="NZ_JANZYP010000036.1"/>
</dbReference>
<evidence type="ECO:0000313" key="2">
    <source>
        <dbReference type="EMBL" id="MFC4592453.1"/>
    </source>
</evidence>
<gene>
    <name evidence="2" type="ORF">ACFO8L_40650</name>
</gene>
<evidence type="ECO:0000313" key="3">
    <source>
        <dbReference type="Proteomes" id="UP001595891"/>
    </source>
</evidence>
<keyword evidence="3" id="KW-1185">Reference proteome</keyword>
<sequence length="97" mass="10245">MTSDRPWMGLSEAINAVRNELLEAKRLGEGTEMPFDVGDIEIEFSFTLTKDKSAQGGVKVWVLEAGASGSSGSATVHKVTVSLNPKSLDGSPAEIGH</sequence>
<reference evidence="3" key="1">
    <citation type="journal article" date="2019" name="Int. J. Syst. Evol. Microbiol.">
        <title>The Global Catalogue of Microorganisms (GCM) 10K type strain sequencing project: providing services to taxonomists for standard genome sequencing and annotation.</title>
        <authorList>
            <consortium name="The Broad Institute Genomics Platform"/>
            <consortium name="The Broad Institute Genome Sequencing Center for Infectious Disease"/>
            <person name="Wu L."/>
            <person name="Ma J."/>
        </authorList>
    </citation>
    <scope>NUCLEOTIDE SEQUENCE [LARGE SCALE GENOMIC DNA]</scope>
    <source>
        <strain evidence="3">CCUG 49560</strain>
    </source>
</reference>
<dbReference type="Proteomes" id="UP001595891">
    <property type="component" value="Unassembled WGS sequence"/>
</dbReference>
<comment type="caution">
    <text evidence="2">The sequence shown here is derived from an EMBL/GenBank/DDBJ whole genome shotgun (WGS) entry which is preliminary data.</text>
</comment>